<evidence type="ECO:0000256" key="1">
    <source>
        <dbReference type="SAM" id="MobiDB-lite"/>
    </source>
</evidence>
<evidence type="ECO:0000313" key="4">
    <source>
        <dbReference type="Proteomes" id="UP000092952"/>
    </source>
</evidence>
<dbReference type="STRING" id="1810504.PG2T_02790"/>
<dbReference type="KEGG" id="gbi:PG2T_02790"/>
<keyword evidence="2" id="KW-1133">Transmembrane helix</keyword>
<reference evidence="4" key="1">
    <citation type="submission" date="2016-03" db="EMBL/GenBank/DDBJ databases">
        <title>Complete genome sequence of Solimmundus cernigliae, representing a novel lineage of polycyclic aromatic hydrocarbon degraders within the Gammaproteobacteria.</title>
        <authorList>
            <person name="Singleton D.R."/>
            <person name="Dickey A.N."/>
            <person name="Scholl E.H."/>
            <person name="Wright F.A."/>
            <person name="Aitken M.D."/>
        </authorList>
    </citation>
    <scope>NUCLEOTIDE SEQUENCE [LARGE SCALE GENOMIC DNA]</scope>
    <source>
        <strain evidence="4">TR3.2</strain>
    </source>
</reference>
<feature type="region of interest" description="Disordered" evidence="1">
    <location>
        <begin position="70"/>
        <end position="90"/>
    </location>
</feature>
<accession>A0A1B1YR38</accession>
<gene>
    <name evidence="3" type="ORF">PG2T_02790</name>
</gene>
<evidence type="ECO:0000256" key="2">
    <source>
        <dbReference type="SAM" id="Phobius"/>
    </source>
</evidence>
<keyword evidence="2" id="KW-0472">Membrane</keyword>
<sequence length="90" mass="9869">MSEPEPRRFGFLGVLREMAWAFLGVRDRGSYERTTRSNPLHIILAGILLTALLVIALVSVVKFALGERPAADPSAHAVPGKVMIDQQRGE</sequence>
<dbReference type="AlphaFoldDB" id="A0A1B1YR38"/>
<evidence type="ECO:0000313" key="3">
    <source>
        <dbReference type="EMBL" id="ANX03221.1"/>
    </source>
</evidence>
<dbReference type="InterPro" id="IPR021344">
    <property type="entry name" value="DUF2970"/>
</dbReference>
<dbReference type="Pfam" id="PF11174">
    <property type="entry name" value="DUF2970"/>
    <property type="match status" value="1"/>
</dbReference>
<keyword evidence="2" id="KW-0812">Transmembrane</keyword>
<name>A0A1B1YR38_9GAMM</name>
<dbReference type="EMBL" id="CP014671">
    <property type="protein sequence ID" value="ANX03221.1"/>
    <property type="molecule type" value="Genomic_DNA"/>
</dbReference>
<keyword evidence="4" id="KW-1185">Reference proteome</keyword>
<evidence type="ECO:0008006" key="5">
    <source>
        <dbReference type="Google" id="ProtNLM"/>
    </source>
</evidence>
<dbReference type="Proteomes" id="UP000092952">
    <property type="component" value="Chromosome"/>
</dbReference>
<feature type="transmembrane region" description="Helical" evidence="2">
    <location>
        <begin position="40"/>
        <end position="65"/>
    </location>
</feature>
<protein>
    <recommendedName>
        <fullName evidence="5">DUF2970 domain-containing protein</fullName>
    </recommendedName>
</protein>
<organism evidence="3 4">
    <name type="scientific">Immundisolibacter cernigliae</name>
    <dbReference type="NCBI Taxonomy" id="1810504"/>
    <lineage>
        <taxon>Bacteria</taxon>
        <taxon>Pseudomonadati</taxon>
        <taxon>Pseudomonadota</taxon>
        <taxon>Gammaproteobacteria</taxon>
        <taxon>Immundisolibacterales</taxon>
        <taxon>Immundisolibacteraceae</taxon>
        <taxon>Immundisolibacter</taxon>
    </lineage>
</organism>
<dbReference type="InParanoid" id="A0A1B1YR38"/>
<proteinExistence type="predicted"/>
<dbReference type="RefSeq" id="WP_068802727.1">
    <property type="nucleotide sequence ID" value="NZ_CP014671.1"/>
</dbReference>